<dbReference type="EMBL" id="UYRT01022656">
    <property type="protein sequence ID" value="VDK60739.1"/>
    <property type="molecule type" value="Genomic_DNA"/>
</dbReference>
<reference evidence="1 2" key="2">
    <citation type="submission" date="2018-11" db="EMBL/GenBank/DDBJ databases">
        <authorList>
            <consortium name="Pathogen Informatics"/>
        </authorList>
    </citation>
    <scope>NUCLEOTIDE SEQUENCE [LARGE SCALE GENOMIC DNA]</scope>
</reference>
<keyword evidence="2" id="KW-1185">Reference proteome</keyword>
<evidence type="ECO:0000313" key="1">
    <source>
        <dbReference type="EMBL" id="VDK60739.1"/>
    </source>
</evidence>
<dbReference type="Proteomes" id="UP000271098">
    <property type="component" value="Unassembled WGS sequence"/>
</dbReference>
<proteinExistence type="predicted"/>
<accession>A0A183DH90</accession>
<gene>
    <name evidence="1" type="ORF">GPUH_LOCUS8082</name>
</gene>
<organism evidence="3">
    <name type="scientific">Gongylonema pulchrum</name>
    <dbReference type="NCBI Taxonomy" id="637853"/>
    <lineage>
        <taxon>Eukaryota</taxon>
        <taxon>Metazoa</taxon>
        <taxon>Ecdysozoa</taxon>
        <taxon>Nematoda</taxon>
        <taxon>Chromadorea</taxon>
        <taxon>Rhabditida</taxon>
        <taxon>Spirurina</taxon>
        <taxon>Spiruromorpha</taxon>
        <taxon>Spiruroidea</taxon>
        <taxon>Gongylonematidae</taxon>
        <taxon>Gongylonema</taxon>
    </lineage>
</organism>
<dbReference type="AlphaFoldDB" id="A0A183DH90"/>
<sequence>MGNSESTEKVEDGIRKQRTSESIPKLYHFVDIHGGGELIPWMRYAKDTGDSSIIDEFIATKV</sequence>
<evidence type="ECO:0000313" key="3">
    <source>
        <dbReference type="WBParaSite" id="GPUH_0000809001-mRNA-1"/>
    </source>
</evidence>
<protein>
    <submittedName>
        <fullName evidence="3">Peptidase_S9 domain-containing protein</fullName>
    </submittedName>
</protein>
<reference evidence="3" key="1">
    <citation type="submission" date="2016-06" db="UniProtKB">
        <authorList>
            <consortium name="WormBaseParasite"/>
        </authorList>
    </citation>
    <scope>IDENTIFICATION</scope>
</reference>
<evidence type="ECO:0000313" key="2">
    <source>
        <dbReference type="Proteomes" id="UP000271098"/>
    </source>
</evidence>
<name>A0A183DH90_9BILA</name>
<dbReference type="OrthoDB" id="533508at2759"/>
<dbReference type="WBParaSite" id="GPUH_0000809001-mRNA-1">
    <property type="protein sequence ID" value="GPUH_0000809001-mRNA-1"/>
    <property type="gene ID" value="GPUH_0000809001"/>
</dbReference>